<dbReference type="EMBL" id="QGKX02000004">
    <property type="protein sequence ID" value="KAF3603387.1"/>
    <property type="molecule type" value="Genomic_DNA"/>
</dbReference>
<reference evidence="1" key="1">
    <citation type="submission" date="2019-12" db="EMBL/GenBank/DDBJ databases">
        <title>Genome sequencing and annotation of Brassica cretica.</title>
        <authorList>
            <person name="Studholme D.J."/>
            <person name="Sarris P."/>
        </authorList>
    </citation>
    <scope>NUCLEOTIDE SEQUENCE</scope>
    <source>
        <strain evidence="1">PFS-109/04</strain>
        <tissue evidence="1">Leaf</tissue>
    </source>
</reference>
<organism evidence="1 2">
    <name type="scientific">Brassica cretica</name>
    <name type="common">Mustard</name>
    <dbReference type="NCBI Taxonomy" id="69181"/>
    <lineage>
        <taxon>Eukaryota</taxon>
        <taxon>Viridiplantae</taxon>
        <taxon>Streptophyta</taxon>
        <taxon>Embryophyta</taxon>
        <taxon>Tracheophyta</taxon>
        <taxon>Spermatophyta</taxon>
        <taxon>Magnoliopsida</taxon>
        <taxon>eudicotyledons</taxon>
        <taxon>Gunneridae</taxon>
        <taxon>Pentapetalae</taxon>
        <taxon>rosids</taxon>
        <taxon>malvids</taxon>
        <taxon>Brassicales</taxon>
        <taxon>Brassicaceae</taxon>
        <taxon>Brassiceae</taxon>
        <taxon>Brassica</taxon>
    </lineage>
</organism>
<gene>
    <name evidence="1" type="ORF">F2Q69_00036805</name>
</gene>
<sequence>MTSLSQTSTAASYWEFGLKKADQQIILDDFNKYDPGWVYSKQQGCVNEGAALGRGAATSGFNKFIELTIKYFCFNFNCCQLLGICESEISRAKALLKIQWQTLIMSRRNSHGGLKKADQQIILDDFNKYDPGWVYSKQQGCVNEGAALGRGAATSGFNKFIELTEAAKDLKDGSLSQ</sequence>
<dbReference type="AlphaFoldDB" id="A0A8S9SR06"/>
<evidence type="ECO:0000313" key="2">
    <source>
        <dbReference type="Proteomes" id="UP000712600"/>
    </source>
</evidence>
<comment type="caution">
    <text evidence="1">The sequence shown here is derived from an EMBL/GenBank/DDBJ whole genome shotgun (WGS) entry which is preliminary data.</text>
</comment>
<name>A0A8S9SR06_BRACR</name>
<protein>
    <submittedName>
        <fullName evidence="1">Uncharacterized protein</fullName>
    </submittedName>
</protein>
<dbReference type="Proteomes" id="UP000712600">
    <property type="component" value="Unassembled WGS sequence"/>
</dbReference>
<evidence type="ECO:0000313" key="1">
    <source>
        <dbReference type="EMBL" id="KAF3603387.1"/>
    </source>
</evidence>
<accession>A0A8S9SR06</accession>
<proteinExistence type="predicted"/>